<feature type="domain" description="PH" evidence="2">
    <location>
        <begin position="422"/>
        <end position="531"/>
    </location>
</feature>
<feature type="compositionally biased region" description="Basic and acidic residues" evidence="1">
    <location>
        <begin position="698"/>
        <end position="716"/>
    </location>
</feature>
<reference evidence="3" key="1">
    <citation type="submission" date="2014-11" db="EMBL/GenBank/DDBJ databases">
        <authorList>
            <person name="Otto D Thomas"/>
            <person name="Naeem Raeece"/>
        </authorList>
    </citation>
    <scope>NUCLEOTIDE SEQUENCE</scope>
</reference>
<dbReference type="CDD" id="cd13365">
    <property type="entry name" value="PH_PLC_plant-like"/>
    <property type="match status" value="1"/>
</dbReference>
<evidence type="ECO:0000313" key="3">
    <source>
        <dbReference type="EMBL" id="CEM45740.1"/>
    </source>
</evidence>
<dbReference type="VEuPathDB" id="CryptoDB:Cvel_29464"/>
<feature type="compositionally biased region" description="Basic residues" evidence="1">
    <location>
        <begin position="293"/>
        <end position="302"/>
    </location>
</feature>
<protein>
    <recommendedName>
        <fullName evidence="2">PH domain-containing protein</fullName>
    </recommendedName>
</protein>
<feature type="compositionally biased region" description="Gly residues" evidence="1">
    <location>
        <begin position="175"/>
        <end position="185"/>
    </location>
</feature>
<name>A0A0G4HNF8_9ALVE</name>
<feature type="region of interest" description="Disordered" evidence="1">
    <location>
        <begin position="685"/>
        <end position="716"/>
    </location>
</feature>
<gene>
    <name evidence="3" type="ORF">Cvel_29464</name>
</gene>
<evidence type="ECO:0000259" key="2">
    <source>
        <dbReference type="PROSITE" id="PS50003"/>
    </source>
</evidence>
<feature type="region of interest" description="Disordered" evidence="1">
    <location>
        <begin position="1"/>
        <end position="30"/>
    </location>
</feature>
<sequence length="746" mass="83104">MESTGKEPLVLTATSLPPVQVGEAEANDSEALSPELTQMFQAQNINGGRSGNNLVPAHSEDFADMQAVPDFCSGTEKKLINPWDEKAKLGDWNVMDPGPTQAPFLPSSLGPSPPSQTEEEIMRMFPSATDVIKRNPANPVSVSQRETADSSANMLFQPGDLGLLEQAGDGLSGLGKGLWGPGGGRDSASLSLNPGTRSDSKHSGHGAHGIHLPEERYPEFSAPDPMDGLPRPAAEVEVEELEEHDKTTIFVLFNGLFFPVSWYADTNGEDVKAAVLCSCDAIGDSGFKLRQLRKIPKSKRRPPKAEGDQGGESPVEVVDFIEEAAREKEKAEAGGDPDEEEEDDDDDEGLFVRLSADEIDRRFAKDKLYDFEDFDKLEHGGLYSIEKCSLREDLKKHTVDRWRRLRVLLEPFSHVETQKAISRMQRGTNLLKHTRYTSPHIRHFQLSSDCERLVWYSSKRMADTMVNAADIHGILLGQQTKNFQHYKIPALEHLSFSILYGPPDSEKTLDLTCKDEFEFDHWVTGMKAIIYKKSRKKICKAALLSHSRRFRLAIERNHVAIKLASIPEVKERTVLSLDDCLDIHALPPAELEKKVAKLQARLKTASALVNEIERKKGSETSTANTQSESEEDVDFGLRFAYESVFTERTKAEDEEMQVNRMYELVDSVTAMLQEARNKLIDIGTSGNAATGIGSDGSVRNRGERNEQRQRVSQDSKAVDSLLWRVEVDLENIEDMRQRWGGGEGKI</sequence>
<dbReference type="Pfam" id="PF16457">
    <property type="entry name" value="PH_12"/>
    <property type="match status" value="1"/>
</dbReference>
<dbReference type="InterPro" id="IPR011993">
    <property type="entry name" value="PH-like_dom_sf"/>
</dbReference>
<dbReference type="InterPro" id="IPR001849">
    <property type="entry name" value="PH_domain"/>
</dbReference>
<dbReference type="Gene3D" id="2.30.29.30">
    <property type="entry name" value="Pleckstrin-homology domain (PH domain)/Phosphotyrosine-binding domain (PTB)"/>
    <property type="match status" value="1"/>
</dbReference>
<dbReference type="PhylomeDB" id="A0A0G4HNF8"/>
<dbReference type="SUPFAM" id="SSF50729">
    <property type="entry name" value="PH domain-like"/>
    <property type="match status" value="1"/>
</dbReference>
<organism evidence="3">
    <name type="scientific">Chromera velia CCMP2878</name>
    <dbReference type="NCBI Taxonomy" id="1169474"/>
    <lineage>
        <taxon>Eukaryota</taxon>
        <taxon>Sar</taxon>
        <taxon>Alveolata</taxon>
        <taxon>Colpodellida</taxon>
        <taxon>Chromeraceae</taxon>
        <taxon>Chromera</taxon>
    </lineage>
</organism>
<evidence type="ECO:0000256" key="1">
    <source>
        <dbReference type="SAM" id="MobiDB-lite"/>
    </source>
</evidence>
<dbReference type="EMBL" id="CDMZ01003263">
    <property type="protein sequence ID" value="CEM45740.1"/>
    <property type="molecule type" value="Genomic_DNA"/>
</dbReference>
<feature type="compositionally biased region" description="Basic and acidic residues" evidence="1">
    <location>
        <begin position="323"/>
        <end position="333"/>
    </location>
</feature>
<feature type="region of interest" description="Disordered" evidence="1">
    <location>
        <begin position="175"/>
        <end position="211"/>
    </location>
</feature>
<proteinExistence type="predicted"/>
<dbReference type="AlphaFoldDB" id="A0A0G4HNF8"/>
<feature type="region of interest" description="Disordered" evidence="1">
    <location>
        <begin position="293"/>
        <end position="349"/>
    </location>
</feature>
<feature type="compositionally biased region" description="Acidic residues" evidence="1">
    <location>
        <begin position="335"/>
        <end position="349"/>
    </location>
</feature>
<feature type="compositionally biased region" description="Polar residues" evidence="1">
    <location>
        <begin position="188"/>
        <end position="197"/>
    </location>
</feature>
<accession>A0A0G4HNF8</accession>
<dbReference type="PROSITE" id="PS50003">
    <property type="entry name" value="PH_DOMAIN"/>
    <property type="match status" value="1"/>
</dbReference>